<dbReference type="Proteomes" id="UP000716446">
    <property type="component" value="Unassembled WGS sequence"/>
</dbReference>
<dbReference type="EMBL" id="CAIJEN010000003">
    <property type="protein sequence ID" value="CAD0084187.1"/>
    <property type="molecule type" value="Genomic_DNA"/>
</dbReference>
<dbReference type="Gene3D" id="3.30.70.100">
    <property type="match status" value="1"/>
</dbReference>
<dbReference type="Pfam" id="PF07876">
    <property type="entry name" value="Dabb"/>
    <property type="match status" value="1"/>
</dbReference>
<reference evidence="3" key="1">
    <citation type="submission" date="2020-06" db="EMBL/GenBank/DDBJ databases">
        <authorList>
            <person name="Onetto C."/>
        </authorList>
    </citation>
    <scope>NUCLEOTIDE SEQUENCE</scope>
</reference>
<feature type="domain" description="Stress-response A/B barrel" evidence="2">
    <location>
        <begin position="3"/>
        <end position="101"/>
    </location>
</feature>
<comment type="caution">
    <text evidence="3">The sequence shown here is derived from an EMBL/GenBank/DDBJ whole genome shotgun (WGS) entry which is preliminary data.</text>
</comment>
<dbReference type="PANTHER" id="PTHR33178:SF10">
    <property type="entry name" value="STRESS-RESPONSE A_B BARREL DOMAIN-CONTAINING PROTEIN"/>
    <property type="match status" value="1"/>
</dbReference>
<dbReference type="PROSITE" id="PS51502">
    <property type="entry name" value="S_R_A_B_BARREL"/>
    <property type="match status" value="1"/>
</dbReference>
<gene>
    <name evidence="3" type="ORF">AWRI4619_LOCUS2754</name>
</gene>
<dbReference type="InterPro" id="IPR011008">
    <property type="entry name" value="Dimeric_a/b-barrel"/>
</dbReference>
<dbReference type="SMART" id="SM00886">
    <property type="entry name" value="Dabb"/>
    <property type="match status" value="1"/>
</dbReference>
<dbReference type="InterPro" id="IPR044662">
    <property type="entry name" value="HS1/DABB1-like"/>
</dbReference>
<proteinExistence type="predicted"/>
<evidence type="ECO:0000313" key="3">
    <source>
        <dbReference type="EMBL" id="CAD0084187.1"/>
    </source>
</evidence>
<evidence type="ECO:0000259" key="2">
    <source>
        <dbReference type="PROSITE" id="PS51502"/>
    </source>
</evidence>
<accession>A0A9N8JA99</accession>
<organism evidence="3 4">
    <name type="scientific">Aureobasidium vineae</name>
    <dbReference type="NCBI Taxonomy" id="2773715"/>
    <lineage>
        <taxon>Eukaryota</taxon>
        <taxon>Fungi</taxon>
        <taxon>Dikarya</taxon>
        <taxon>Ascomycota</taxon>
        <taxon>Pezizomycotina</taxon>
        <taxon>Dothideomycetes</taxon>
        <taxon>Dothideomycetidae</taxon>
        <taxon>Dothideales</taxon>
        <taxon>Saccotheciaceae</taxon>
        <taxon>Aureobasidium</taxon>
    </lineage>
</organism>
<evidence type="ECO:0000313" key="4">
    <source>
        <dbReference type="Proteomes" id="UP000716446"/>
    </source>
</evidence>
<dbReference type="PANTHER" id="PTHR33178">
    <property type="match status" value="1"/>
</dbReference>
<dbReference type="SUPFAM" id="SSF54909">
    <property type="entry name" value="Dimeric alpha+beta barrel"/>
    <property type="match status" value="1"/>
</dbReference>
<dbReference type="InterPro" id="IPR013097">
    <property type="entry name" value="Dabb"/>
</dbReference>
<comment type="subunit">
    <text evidence="1">Homodimer.</text>
</comment>
<name>A0A9N8JA99_9PEZI</name>
<protein>
    <recommendedName>
        <fullName evidence="2">Stress-response A/B barrel domain-containing protein</fullName>
    </recommendedName>
</protein>
<keyword evidence="4" id="KW-1185">Reference proteome</keyword>
<dbReference type="AlphaFoldDB" id="A0A9N8JA99"/>
<evidence type="ECO:0000256" key="1">
    <source>
        <dbReference type="ARBA" id="ARBA00011738"/>
    </source>
</evidence>
<sequence>MPIVHIVLFKFKEDTEPAVVKDICNRMIGLKDTCLHPDTQQAYMKSYGGGKNNSPEGAAYGFVSEFQSEADRDYYLNKDPSHLKFVEDVGKIVDMATVFDFEPGVLS</sequence>